<accession>A0AA46TEV5</accession>
<protein>
    <submittedName>
        <fullName evidence="2">Rv3235 family protein</fullName>
    </submittedName>
</protein>
<sequence length="160" mass="17022">MSASTTAIELRVQRPPAPPRTPPAPVLPRLTSPGAGPRRPATRPTAGRPHTQMEARSRRIVQALVEIIDGARPASQMLRLATESVYGDLVDRLESLGGASAHGAPAGPLSTRVASVHVEQPADACAEISARIVQGNRSRALALRLDRVDGRWMCSAMNWG</sequence>
<name>A0AA46TEV5_9ACTN</name>
<evidence type="ECO:0000313" key="3">
    <source>
        <dbReference type="Proteomes" id="UP001164390"/>
    </source>
</evidence>
<organism evidence="2 3">
    <name type="scientific">Solicola gregarius</name>
    <dbReference type="NCBI Taxonomy" id="2908642"/>
    <lineage>
        <taxon>Bacteria</taxon>
        <taxon>Bacillati</taxon>
        <taxon>Actinomycetota</taxon>
        <taxon>Actinomycetes</taxon>
        <taxon>Propionibacteriales</taxon>
        <taxon>Nocardioidaceae</taxon>
        <taxon>Solicola</taxon>
    </lineage>
</organism>
<reference evidence="2" key="1">
    <citation type="submission" date="2022-01" db="EMBL/GenBank/DDBJ databases">
        <title>Nocardioidaceae gen. sp. A5X3R13.</title>
        <authorList>
            <person name="Lopez Marin M.A."/>
            <person name="Uhlik O."/>
        </authorList>
    </citation>
    <scope>NUCLEOTIDE SEQUENCE</scope>
    <source>
        <strain evidence="2">A5X3R13</strain>
    </source>
</reference>
<keyword evidence="3" id="KW-1185">Reference proteome</keyword>
<dbReference type="AlphaFoldDB" id="A0AA46TEV5"/>
<dbReference type="Proteomes" id="UP001164390">
    <property type="component" value="Chromosome"/>
</dbReference>
<dbReference type="InterPro" id="IPR045596">
    <property type="entry name" value="DUF6459"/>
</dbReference>
<feature type="compositionally biased region" description="Pro residues" evidence="1">
    <location>
        <begin position="15"/>
        <end position="26"/>
    </location>
</feature>
<dbReference type="Pfam" id="PF20060">
    <property type="entry name" value="DUF6459"/>
    <property type="match status" value="1"/>
</dbReference>
<evidence type="ECO:0000313" key="2">
    <source>
        <dbReference type="EMBL" id="UYM04051.1"/>
    </source>
</evidence>
<feature type="compositionally biased region" description="Low complexity" evidence="1">
    <location>
        <begin position="27"/>
        <end position="49"/>
    </location>
</feature>
<gene>
    <name evidence="2" type="ORF">L0C25_16065</name>
</gene>
<feature type="region of interest" description="Disordered" evidence="1">
    <location>
        <begin position="1"/>
        <end position="56"/>
    </location>
</feature>
<dbReference type="KEGG" id="sgrg:L0C25_16065"/>
<dbReference type="RefSeq" id="WP_271632699.1">
    <property type="nucleotide sequence ID" value="NZ_CP094970.1"/>
</dbReference>
<evidence type="ECO:0000256" key="1">
    <source>
        <dbReference type="SAM" id="MobiDB-lite"/>
    </source>
</evidence>
<dbReference type="EMBL" id="CP094970">
    <property type="protein sequence ID" value="UYM04051.1"/>
    <property type="molecule type" value="Genomic_DNA"/>
</dbReference>
<proteinExistence type="predicted"/>